<evidence type="ECO:0000256" key="2">
    <source>
        <dbReference type="ARBA" id="ARBA00022723"/>
    </source>
</evidence>
<dbReference type="InterPro" id="IPR007810">
    <property type="entry name" value="Pep3/Vps18_beta-prop"/>
</dbReference>
<feature type="repeat" description="CHCR" evidence="7">
    <location>
        <begin position="666"/>
        <end position="830"/>
    </location>
</feature>
<dbReference type="PROSITE" id="PS50236">
    <property type="entry name" value="CHCR"/>
    <property type="match status" value="1"/>
</dbReference>
<dbReference type="Pfam" id="PF05131">
    <property type="entry name" value="Pep3_Vps18"/>
    <property type="match status" value="1"/>
</dbReference>
<evidence type="ECO:0000256" key="3">
    <source>
        <dbReference type="ARBA" id="ARBA00022771"/>
    </source>
</evidence>
<feature type="coiled-coil region" evidence="8">
    <location>
        <begin position="860"/>
        <end position="901"/>
    </location>
</feature>
<keyword evidence="4" id="KW-0862">Zinc</keyword>
<evidence type="ECO:0000313" key="13">
    <source>
        <dbReference type="Proteomes" id="UP001214628"/>
    </source>
</evidence>
<dbReference type="GO" id="GO:0005768">
    <property type="term" value="C:endosome"/>
    <property type="evidence" value="ECO:0007669"/>
    <property type="project" value="TreeGrafter"/>
</dbReference>
<dbReference type="GO" id="GO:0006886">
    <property type="term" value="P:intracellular protein transport"/>
    <property type="evidence" value="ECO:0007669"/>
    <property type="project" value="UniProtKB-UniRule"/>
</dbReference>
<evidence type="ECO:0000259" key="11">
    <source>
        <dbReference type="Pfam" id="PF26148"/>
    </source>
</evidence>
<dbReference type="AlphaFoldDB" id="A0AAF0FBU0"/>
<keyword evidence="3" id="KW-0863">Zinc-finger</keyword>
<feature type="compositionally biased region" description="Polar residues" evidence="9">
    <location>
        <begin position="1"/>
        <end position="14"/>
    </location>
</feature>
<dbReference type="Pfam" id="PF26148">
    <property type="entry name" value="VPS18_RING_C"/>
    <property type="match status" value="1"/>
</dbReference>
<keyword evidence="8" id="KW-0175">Coiled coil</keyword>
<evidence type="ECO:0008006" key="14">
    <source>
        <dbReference type="Google" id="ProtNLM"/>
    </source>
</evidence>
<reference evidence="12" key="1">
    <citation type="submission" date="2023-02" db="EMBL/GenBank/DDBJ databases">
        <title>Mating type loci evolution in Malassezia.</title>
        <authorList>
            <person name="Coelho M.A."/>
        </authorList>
    </citation>
    <scope>NUCLEOTIDE SEQUENCE</scope>
    <source>
        <strain evidence="12">CBS 14136</strain>
    </source>
</reference>
<dbReference type="PANTHER" id="PTHR23323">
    <property type="entry name" value="VACUOLAR PROTEIN SORTING-ASSOCIATED PROTEIN"/>
    <property type="match status" value="1"/>
</dbReference>
<evidence type="ECO:0000256" key="5">
    <source>
        <dbReference type="ARBA" id="ARBA00023136"/>
    </source>
</evidence>
<evidence type="ECO:0000313" key="12">
    <source>
        <dbReference type="EMBL" id="WFD44049.1"/>
    </source>
</evidence>
<keyword evidence="2" id="KW-0479">Metal-binding</keyword>
<dbReference type="GO" id="GO:0006904">
    <property type="term" value="P:vesicle docking involved in exocytosis"/>
    <property type="evidence" value="ECO:0007669"/>
    <property type="project" value="TreeGrafter"/>
</dbReference>
<dbReference type="GO" id="GO:0007033">
    <property type="term" value="P:vacuole organization"/>
    <property type="evidence" value="ECO:0007669"/>
    <property type="project" value="TreeGrafter"/>
</dbReference>
<evidence type="ECO:0000256" key="6">
    <source>
        <dbReference type="ARBA" id="ARBA00029433"/>
    </source>
</evidence>
<evidence type="ECO:0000256" key="4">
    <source>
        <dbReference type="ARBA" id="ARBA00022833"/>
    </source>
</evidence>
<dbReference type="EMBL" id="CP118377">
    <property type="protein sequence ID" value="WFD44049.1"/>
    <property type="molecule type" value="Genomic_DNA"/>
</dbReference>
<name>A0AAF0FBU0_9BASI</name>
<comment type="subcellular location">
    <subcellularLocation>
        <location evidence="6">Endomembrane system</location>
        <topology evidence="6">Peripheral membrane protein</topology>
        <orientation evidence="6">Cytoplasmic side</orientation>
    </subcellularLocation>
</comment>
<evidence type="ECO:0000259" key="10">
    <source>
        <dbReference type="Pfam" id="PF05131"/>
    </source>
</evidence>
<protein>
    <recommendedName>
        <fullName evidence="14">Pep3/Vps18/deep orange domain-containing protein</fullName>
    </recommendedName>
</protein>
<dbReference type="GO" id="GO:0048284">
    <property type="term" value="P:organelle fusion"/>
    <property type="evidence" value="ECO:0007669"/>
    <property type="project" value="TreeGrafter"/>
</dbReference>
<keyword evidence="13" id="KW-1185">Reference proteome</keyword>
<evidence type="ECO:0000256" key="1">
    <source>
        <dbReference type="ARBA" id="ARBA00010454"/>
    </source>
</evidence>
<evidence type="ECO:0000256" key="8">
    <source>
        <dbReference type="SAM" id="Coils"/>
    </source>
</evidence>
<organism evidence="12 13">
    <name type="scientific">Malassezia psittaci</name>
    <dbReference type="NCBI Taxonomy" id="1821823"/>
    <lineage>
        <taxon>Eukaryota</taxon>
        <taxon>Fungi</taxon>
        <taxon>Dikarya</taxon>
        <taxon>Basidiomycota</taxon>
        <taxon>Ustilaginomycotina</taxon>
        <taxon>Malasseziomycetes</taxon>
        <taxon>Malasseziales</taxon>
        <taxon>Malasseziaceae</taxon>
        <taxon>Malassezia</taxon>
    </lineage>
</organism>
<feature type="domain" description="Pep3/Vps18 beta-propeller" evidence="10">
    <location>
        <begin position="29"/>
        <end position="437"/>
    </location>
</feature>
<dbReference type="Proteomes" id="UP001214628">
    <property type="component" value="Chromosome 3"/>
</dbReference>
<dbReference type="InterPro" id="IPR058919">
    <property type="entry name" value="Pep3/Vps18_RING_C"/>
</dbReference>
<comment type="similarity">
    <text evidence="1">Belongs to the VPS18 family.</text>
</comment>
<keyword evidence="5" id="KW-0472">Membrane</keyword>
<evidence type="ECO:0000256" key="7">
    <source>
        <dbReference type="PROSITE-ProRule" id="PRU01006"/>
    </source>
</evidence>
<accession>A0AAF0FBU0</accession>
<dbReference type="PANTHER" id="PTHR23323:SF26">
    <property type="entry name" value="VACUOLAR PROTEIN SORTING-ASSOCIATED PROTEIN 18 HOMOLOG"/>
    <property type="match status" value="1"/>
</dbReference>
<dbReference type="SUPFAM" id="SSF57850">
    <property type="entry name" value="RING/U-box"/>
    <property type="match status" value="1"/>
</dbReference>
<feature type="compositionally biased region" description="Basic and acidic residues" evidence="9">
    <location>
        <begin position="15"/>
        <end position="25"/>
    </location>
</feature>
<sequence>MDATSPTTQQISEKLSNHNIDKGLPDEPPLFQLGQVRYALDSSLIKMCVTSNKMFLCMEASDVSSSTENALMRLVCIDLENPASTSEGIVSMPPVARSQRAASSRDAQFFVDTSGSHVLVSLTTGHTFYWSPLLTRARILPRLNELVVTSVAWAPYDPSVLTGLSSASSAKQWMCSPRILLGTNKGEVWETVCCMPMSNGTQDKSTSRPDFFDRIARKTSGAQAEYTGPVERYLERVFIMSEPQSIQGLHLDTLDVQKERRVFVVATTRTRIYEFSGCIPTTHTDHSCLYHSIFEPYRDTLLSALRIELPSDCANSHLVCTRQVTLPDDQCTLAWLTGAGLFHAILNFRVAPTEDFIEKSGLLNHQEALPDFLAMTAFHYVLVYKGRVECVNTITEDLVWSEPLPIGIHEQLVGVSMDVVKGTCWIYTSARIFELIVTNESRNVWQIWLDRKNFEEALKYSPNEDTRSEVLACQGDNLMAQGAFMEAAQVYTQTRKRSFEQVALAFEEKKAFKALLLYVTQCLATLPLQEKLPRMMLATLSVELYLAELNRVEENKAFCLEANRDSEPEEKIKSELRQLFHTYKAALNRKATYELLSRQGREDLLVAYAEAIHDTAKIVQRRIEQNRYDDALQLLSSQSELELYYHSATTLLTRHPANTVICWSRQTSLDPVRLIPALLQYRPTKDQPNYAVDYLKEVVYNQNNTAMPVHNLLMTMLVGQISDDSISDRMRHDAQQSLQQLIEGTNTNKQTYYDANYALRLCVRKKLHDACVRLYARMGRHENAVQLALEADDIELACKCAESAPSVSLQKELWLRCAQHEVQTKEGVDKVLKFLQRTSLLSLEDVLPFFPDFVVIDGFKEEICNTLDAYVERIANLKAEMERTTRNADNIQEDLQSLSSRFISLDSNQVCVACHAPLLQRQLYLFPCRHGFHADCLTREVTNQLPPRLLRRLIQLQEELKQWMQPEDQSADGTHTKDTSSSTAPVLAGMVNAGVQGLTGTLKLDKLREHVRPQAIVDAISTGINVSVAGGRRVFAPLDLFSESRLDENASLTGDSSIHRSATTSGKQLEARQRSAAFDAARSEINSIIAGACPVCTLSVQQLALPFVDQAQEDAQEQDAWAI</sequence>
<dbReference type="GO" id="GO:0008270">
    <property type="term" value="F:zinc ion binding"/>
    <property type="evidence" value="ECO:0007669"/>
    <property type="project" value="UniProtKB-KW"/>
</dbReference>
<dbReference type="GO" id="GO:0030674">
    <property type="term" value="F:protein-macromolecule adaptor activity"/>
    <property type="evidence" value="ECO:0007669"/>
    <property type="project" value="TreeGrafter"/>
</dbReference>
<evidence type="ECO:0000256" key="9">
    <source>
        <dbReference type="SAM" id="MobiDB-lite"/>
    </source>
</evidence>
<dbReference type="GO" id="GO:0030897">
    <property type="term" value="C:HOPS complex"/>
    <property type="evidence" value="ECO:0007669"/>
    <property type="project" value="TreeGrafter"/>
</dbReference>
<feature type="region of interest" description="Disordered" evidence="9">
    <location>
        <begin position="1"/>
        <end position="26"/>
    </location>
</feature>
<proteinExistence type="inferred from homology"/>
<gene>
    <name evidence="12" type="ORF">MPSI1_002714</name>
</gene>
<feature type="domain" description="Pep3/Vps18 RING C-terminal" evidence="11">
    <location>
        <begin position="909"/>
        <end position="966"/>
    </location>
</feature>
<dbReference type="GO" id="GO:0007032">
    <property type="term" value="P:endosome organization"/>
    <property type="evidence" value="ECO:0007669"/>
    <property type="project" value="TreeGrafter"/>
</dbReference>
<dbReference type="InterPro" id="IPR000547">
    <property type="entry name" value="Clathrin_H-chain/VPS_repeat"/>
</dbReference>